<accession>A0A0G1KTZ0</accession>
<protein>
    <submittedName>
        <fullName evidence="1">Uncharacterized protein</fullName>
    </submittedName>
</protein>
<sequence>FGRDVLVEGLLVAPTQFSDSLVQHLAN</sequence>
<proteinExistence type="predicted"/>
<organism evidence="1 2">
    <name type="scientific">candidate division Kazan bacterium GW2011_GWB1_45_10</name>
    <dbReference type="NCBI Taxonomy" id="1620411"/>
    <lineage>
        <taxon>Bacteria</taxon>
        <taxon>Bacteria division Kazan-3B-28</taxon>
    </lineage>
</organism>
<dbReference type="AlphaFoldDB" id="A0A0G1KTZ0"/>
<reference evidence="1 2" key="1">
    <citation type="journal article" date="2015" name="Nature">
        <title>rRNA introns, odd ribosomes, and small enigmatic genomes across a large radiation of phyla.</title>
        <authorList>
            <person name="Brown C.T."/>
            <person name="Hug L.A."/>
            <person name="Thomas B.C."/>
            <person name="Sharon I."/>
            <person name="Castelle C.J."/>
            <person name="Singh A."/>
            <person name="Wilkins M.J."/>
            <person name="Williams K.H."/>
            <person name="Banfield J.F."/>
        </authorList>
    </citation>
    <scope>NUCLEOTIDE SEQUENCE [LARGE SCALE GENOMIC DNA]</scope>
</reference>
<dbReference type="EMBL" id="LCJZ01000007">
    <property type="protein sequence ID" value="KKT87053.1"/>
    <property type="molecule type" value="Genomic_DNA"/>
</dbReference>
<dbReference type="Proteomes" id="UP000033958">
    <property type="component" value="Unassembled WGS sequence"/>
</dbReference>
<name>A0A0G1KTZ0_UNCK3</name>
<gene>
    <name evidence="1" type="ORF">VE97_C0007G0011</name>
</gene>
<comment type="caution">
    <text evidence="1">The sequence shown here is derived from an EMBL/GenBank/DDBJ whole genome shotgun (WGS) entry which is preliminary data.</text>
</comment>
<evidence type="ECO:0000313" key="1">
    <source>
        <dbReference type="EMBL" id="KKT87053.1"/>
    </source>
</evidence>
<evidence type="ECO:0000313" key="2">
    <source>
        <dbReference type="Proteomes" id="UP000033958"/>
    </source>
</evidence>
<feature type="non-terminal residue" evidence="1">
    <location>
        <position position="1"/>
    </location>
</feature>